<comment type="caution">
    <text evidence="2">The sequence shown here is derived from an EMBL/GenBank/DDBJ whole genome shotgun (WGS) entry which is preliminary data.</text>
</comment>
<gene>
    <name evidence="2" type="ORF">ACFO6X_06340</name>
</gene>
<proteinExistence type="predicted"/>
<dbReference type="InterPro" id="IPR006944">
    <property type="entry name" value="Phage/GTA_portal"/>
</dbReference>
<feature type="region of interest" description="Disordered" evidence="1">
    <location>
        <begin position="384"/>
        <end position="419"/>
    </location>
</feature>
<protein>
    <submittedName>
        <fullName evidence="2">Phage portal protein</fullName>
    </submittedName>
</protein>
<accession>A0ABV9QCE3</accession>
<dbReference type="RefSeq" id="WP_382431180.1">
    <property type="nucleotide sequence ID" value="NZ_JBHSHJ010000003.1"/>
</dbReference>
<dbReference type="InterPro" id="IPR006427">
    <property type="entry name" value="Portal_HK97"/>
</dbReference>
<dbReference type="Pfam" id="PF04860">
    <property type="entry name" value="Phage_portal"/>
    <property type="match status" value="1"/>
</dbReference>
<sequence length="419" mass="46682">MKFWPFSRKSGHDGAVDNSLDLFRKLFGWMATKSGMSVSHKTSLEVTAVLACVRVLAEGVAQVPLKVFKTKTVGEGMDEAKKHPLYRVLYRKPNGWMTSFEMREMMTMHCALTGNAYAFVNRLRGEVRELIPIKMGCVTVEQQDNYSLVYRVTAPNGESRPFPPEAIWHWRGPSWDGVVGMDIINLAREAIGLAMSTEESHARMQRNGAAIGGVYSVEGTLNKQQYEDLRKWLAKNFDGIENVGKTKLLDRSAKFYPSTMTGMDAQLLETRRHQIEEICRAMRVMPIMVGYSDKAATYASAEQMFLAHVVHTLSPWYERIEQSADCNLLTDKELDEGYYIKFNAAGLMRGSHKDRSEYFAKALGAGGSPAWMTPDEVRGLEELNPKGGAAAELPKPTNVGGSAATPKEKINGKPDLQPA</sequence>
<dbReference type="NCBIfam" id="TIGR01537">
    <property type="entry name" value="portal_HK97"/>
    <property type="match status" value="1"/>
</dbReference>
<reference evidence="3" key="1">
    <citation type="journal article" date="2019" name="Int. J. Syst. Evol. Microbiol.">
        <title>The Global Catalogue of Microorganisms (GCM) 10K type strain sequencing project: providing services to taxonomists for standard genome sequencing and annotation.</title>
        <authorList>
            <consortium name="The Broad Institute Genomics Platform"/>
            <consortium name="The Broad Institute Genome Sequencing Center for Infectious Disease"/>
            <person name="Wu L."/>
            <person name="Ma J."/>
        </authorList>
    </citation>
    <scope>NUCLEOTIDE SEQUENCE [LARGE SCALE GENOMIC DNA]</scope>
    <source>
        <strain evidence="3">CCUG 49452</strain>
    </source>
</reference>
<keyword evidence="3" id="KW-1185">Reference proteome</keyword>
<evidence type="ECO:0000313" key="2">
    <source>
        <dbReference type="EMBL" id="MFC4788603.1"/>
    </source>
</evidence>
<evidence type="ECO:0000313" key="3">
    <source>
        <dbReference type="Proteomes" id="UP001596001"/>
    </source>
</evidence>
<evidence type="ECO:0000256" key="1">
    <source>
        <dbReference type="SAM" id="MobiDB-lite"/>
    </source>
</evidence>
<name>A0ABV9QCE3_9BURK</name>
<dbReference type="Proteomes" id="UP001596001">
    <property type="component" value="Unassembled WGS sequence"/>
</dbReference>
<organism evidence="2 3">
    <name type="scientific">Giesbergeria sinuosa</name>
    <dbReference type="NCBI Taxonomy" id="80883"/>
    <lineage>
        <taxon>Bacteria</taxon>
        <taxon>Pseudomonadati</taxon>
        <taxon>Pseudomonadota</taxon>
        <taxon>Betaproteobacteria</taxon>
        <taxon>Burkholderiales</taxon>
        <taxon>Comamonadaceae</taxon>
        <taxon>Giesbergeria</taxon>
    </lineage>
</organism>
<dbReference type="EMBL" id="JBHSHJ010000003">
    <property type="protein sequence ID" value="MFC4788603.1"/>
    <property type="molecule type" value="Genomic_DNA"/>
</dbReference>